<protein>
    <submittedName>
        <fullName evidence="1">Uncharacterized protein</fullName>
    </submittedName>
</protein>
<evidence type="ECO:0000313" key="2">
    <source>
        <dbReference type="Proteomes" id="UP000053791"/>
    </source>
</evidence>
<dbReference type="AlphaFoldDB" id="A0A101CYK1"/>
<comment type="caution">
    <text evidence="1">The sequence shown here is derived from an EMBL/GenBank/DDBJ whole genome shotgun (WGS) entry which is preliminary data.</text>
</comment>
<dbReference type="Proteomes" id="UP000053791">
    <property type="component" value="Unassembled WGS sequence"/>
</dbReference>
<reference evidence="1 2" key="1">
    <citation type="submission" date="2015-12" db="EMBL/GenBank/DDBJ databases">
        <authorList>
            <person name="Shamseldin A."/>
            <person name="Moawad H."/>
            <person name="Abd El-Rahim W.M."/>
            <person name="Sadowsky M.J."/>
        </authorList>
    </citation>
    <scope>NUCLEOTIDE SEQUENCE [LARGE SCALE GENOMIC DNA]</scope>
    <source>
        <strain evidence="1 2">ZGT118</strain>
    </source>
</reference>
<gene>
    <name evidence="1" type="ORF">AVO45_00825</name>
</gene>
<evidence type="ECO:0000313" key="1">
    <source>
        <dbReference type="EMBL" id="KUJ85570.1"/>
    </source>
</evidence>
<sequence>MYRIFTMTFENEYLSSFLSDEQIVALPDQGAGQTWAFEPFLRLRHKSTQAKLDLALDDFAWLGKQAINVNAVRTSKSGSWRAVASSWLTCLGHTSSATACQLA</sequence>
<dbReference type="EMBL" id="LQBQ01000001">
    <property type="protein sequence ID" value="KUJ85570.1"/>
    <property type="molecule type" value="Genomic_DNA"/>
</dbReference>
<proteinExistence type="predicted"/>
<name>A0A101CYK1_9RHOB</name>
<accession>A0A101CYK1</accession>
<keyword evidence="2" id="KW-1185">Reference proteome</keyword>
<organism evidence="1 2">
    <name type="scientific">Ruegeria marisrubri</name>
    <dbReference type="NCBI Taxonomy" id="1685379"/>
    <lineage>
        <taxon>Bacteria</taxon>
        <taxon>Pseudomonadati</taxon>
        <taxon>Pseudomonadota</taxon>
        <taxon>Alphaproteobacteria</taxon>
        <taxon>Rhodobacterales</taxon>
        <taxon>Roseobacteraceae</taxon>
        <taxon>Ruegeria</taxon>
    </lineage>
</organism>
<dbReference type="STRING" id="1685379.AVO45_00825"/>